<feature type="repeat" description="TPR" evidence="1">
    <location>
        <begin position="273"/>
        <end position="306"/>
    </location>
</feature>
<dbReference type="SMART" id="SM00028">
    <property type="entry name" value="TPR"/>
    <property type="match status" value="7"/>
</dbReference>
<dbReference type="InterPro" id="IPR019734">
    <property type="entry name" value="TPR_rpt"/>
</dbReference>
<feature type="transmembrane region" description="Helical" evidence="2">
    <location>
        <begin position="448"/>
        <end position="467"/>
    </location>
</feature>
<gene>
    <name evidence="4" type="ORF">ACFPFU_14940</name>
</gene>
<reference evidence="5" key="1">
    <citation type="journal article" date="2019" name="Int. J. Syst. Evol. Microbiol.">
        <title>The Global Catalogue of Microorganisms (GCM) 10K type strain sequencing project: providing services to taxonomists for standard genome sequencing and annotation.</title>
        <authorList>
            <consortium name="The Broad Institute Genomics Platform"/>
            <consortium name="The Broad Institute Genome Sequencing Center for Infectious Disease"/>
            <person name="Wu L."/>
            <person name="Ma J."/>
        </authorList>
    </citation>
    <scope>NUCLEOTIDE SEQUENCE [LARGE SCALE GENOMIC DNA]</scope>
    <source>
        <strain evidence="5">CGMCC 4.7466</strain>
    </source>
</reference>
<evidence type="ECO:0000259" key="3">
    <source>
        <dbReference type="Pfam" id="PF06580"/>
    </source>
</evidence>
<feature type="repeat" description="TPR" evidence="1">
    <location>
        <begin position="154"/>
        <end position="187"/>
    </location>
</feature>
<protein>
    <submittedName>
        <fullName evidence="4">Tetratricopeptide repeat protein</fullName>
    </submittedName>
</protein>
<dbReference type="SUPFAM" id="SSF55874">
    <property type="entry name" value="ATPase domain of HSP90 chaperone/DNA topoisomerase II/histidine kinase"/>
    <property type="match status" value="1"/>
</dbReference>
<dbReference type="InterPro" id="IPR010559">
    <property type="entry name" value="Sig_transdc_His_kin_internal"/>
</dbReference>
<evidence type="ECO:0000256" key="1">
    <source>
        <dbReference type="PROSITE-ProRule" id="PRU00339"/>
    </source>
</evidence>
<dbReference type="Pfam" id="PF06580">
    <property type="entry name" value="His_kinase"/>
    <property type="match status" value="1"/>
</dbReference>
<dbReference type="Gene3D" id="1.25.40.10">
    <property type="entry name" value="Tetratricopeptide repeat domain"/>
    <property type="match status" value="2"/>
</dbReference>
<evidence type="ECO:0000256" key="2">
    <source>
        <dbReference type="SAM" id="Phobius"/>
    </source>
</evidence>
<dbReference type="Pfam" id="PF13424">
    <property type="entry name" value="TPR_12"/>
    <property type="match status" value="2"/>
</dbReference>
<evidence type="ECO:0000313" key="4">
    <source>
        <dbReference type="EMBL" id="MFC4872992.1"/>
    </source>
</evidence>
<dbReference type="SUPFAM" id="SSF48452">
    <property type="entry name" value="TPR-like"/>
    <property type="match status" value="2"/>
</dbReference>
<dbReference type="EMBL" id="JBHSJJ010000008">
    <property type="protein sequence ID" value="MFC4872992.1"/>
    <property type="molecule type" value="Genomic_DNA"/>
</dbReference>
<evidence type="ECO:0000313" key="5">
    <source>
        <dbReference type="Proteomes" id="UP001595818"/>
    </source>
</evidence>
<accession>A0ABV9T2P3</accession>
<dbReference type="PROSITE" id="PS50005">
    <property type="entry name" value="TPR"/>
    <property type="match status" value="3"/>
</dbReference>
<dbReference type="Proteomes" id="UP001595818">
    <property type="component" value="Unassembled WGS sequence"/>
</dbReference>
<dbReference type="Gene3D" id="3.30.565.10">
    <property type="entry name" value="Histidine kinase-like ATPase, C-terminal domain"/>
    <property type="match status" value="1"/>
</dbReference>
<organism evidence="4 5">
    <name type="scientific">Negadavirga shengliensis</name>
    <dbReference type="NCBI Taxonomy" id="1389218"/>
    <lineage>
        <taxon>Bacteria</taxon>
        <taxon>Pseudomonadati</taxon>
        <taxon>Bacteroidota</taxon>
        <taxon>Cytophagia</taxon>
        <taxon>Cytophagales</taxon>
        <taxon>Cyclobacteriaceae</taxon>
        <taxon>Negadavirga</taxon>
    </lineage>
</organism>
<proteinExistence type="predicted"/>
<keyword evidence="2" id="KW-1133">Transmembrane helix</keyword>
<dbReference type="PANTHER" id="PTHR10098">
    <property type="entry name" value="RAPSYN-RELATED"/>
    <property type="match status" value="1"/>
</dbReference>
<keyword evidence="5" id="KW-1185">Reference proteome</keyword>
<dbReference type="RefSeq" id="WP_377065573.1">
    <property type="nucleotide sequence ID" value="NZ_JBHSJJ010000008.1"/>
</dbReference>
<comment type="caution">
    <text evidence="4">The sequence shown here is derived from an EMBL/GenBank/DDBJ whole genome shotgun (WGS) entry which is preliminary data.</text>
</comment>
<feature type="domain" description="Signal transduction histidine kinase internal region" evidence="3">
    <location>
        <begin position="490"/>
        <end position="569"/>
    </location>
</feature>
<dbReference type="InterPro" id="IPR036890">
    <property type="entry name" value="HATPase_C_sf"/>
</dbReference>
<keyword evidence="1" id="KW-0802">TPR repeat</keyword>
<name>A0ABV9T2P3_9BACT</name>
<feature type="repeat" description="TPR" evidence="1">
    <location>
        <begin position="233"/>
        <end position="266"/>
    </location>
</feature>
<sequence length="688" mass="77694">MLLWLSPLLGFSQSSQLDSLLGEASRNAARDTVQLTLLNEIAYAYHPINPDSGVLYAEKALDLARDLAHDRFLGVAYSHLGTNYWAKGKDSLALKAYQKSLEIHGAAKNPVGMARALSNLALVHYNLSDFPTAIAKHDEAIQLFRDLNHLPGQYYNYSNMGVVYLALADYTKALETFLEAARLAAEDDSVVKGNLATNIGLVYKNIGQLDDALNSHLEALAVYTALDNRQGMANAMGNLGAIYDMKEQHDQAMAYFVQALEINEAIGNDRRVASDYTNMGEVFRKQGLYAKAFDHFEKARILYEGSHDLQNRSRNYLQIAALLEEMSPGELAALGISPAEVPQIVLEWRLKSKDTAIESGALGVLEDVYRDLSLSFERLGDYAKALYWYKSHVEISDSIMNDTKRKELMRQQVQFGFEKKAALLQAEHEKELEVGKAETRRQQWQKNIFLVGFISVLFFSWVAYALYKKKRDAKEREKEASLKQHMAETEMKWLKAQLDPHFIFNSLNSISDFILRNDSMTADYYLGKFAKLMRMILEKSGEKAIRLSEDLQMLELYMQLESLRLNNKFTYNIKVEEGLDPDQIEVPPLLLQPYVENSIWHGLSGMEGPGKILILVYKTINGISCSVEDNGVGRKAGIKQTKHPGWQSRGMSLTADRLAMWNITQSREASVSHIDLEHGFKVELNLSN</sequence>
<keyword evidence="2" id="KW-0812">Transmembrane</keyword>
<dbReference type="InterPro" id="IPR011990">
    <property type="entry name" value="TPR-like_helical_dom_sf"/>
</dbReference>
<keyword evidence="2" id="KW-0472">Membrane</keyword>